<feature type="region of interest" description="Disordered" evidence="2">
    <location>
        <begin position="418"/>
        <end position="441"/>
    </location>
</feature>
<feature type="region of interest" description="Disordered" evidence="2">
    <location>
        <begin position="1"/>
        <end position="24"/>
    </location>
</feature>
<feature type="coiled-coil region" evidence="1">
    <location>
        <begin position="343"/>
        <end position="374"/>
    </location>
</feature>
<evidence type="ECO:0000313" key="4">
    <source>
        <dbReference type="Proteomes" id="UP000192257"/>
    </source>
</evidence>
<dbReference type="EMBL" id="NBCO01000002">
    <property type="protein sequence ID" value="ORC93025.1"/>
    <property type="molecule type" value="Genomic_DNA"/>
</dbReference>
<dbReference type="GO" id="GO:0008017">
    <property type="term" value="F:microtubule binding"/>
    <property type="evidence" value="ECO:0007669"/>
    <property type="project" value="TreeGrafter"/>
</dbReference>
<accession>A0A1X0P856</accession>
<evidence type="ECO:0000256" key="1">
    <source>
        <dbReference type="SAM" id="Coils"/>
    </source>
</evidence>
<feature type="compositionally biased region" description="Basic residues" evidence="2">
    <location>
        <begin position="216"/>
        <end position="230"/>
    </location>
</feature>
<dbReference type="GeneID" id="39981449"/>
<feature type="region of interest" description="Disordered" evidence="2">
    <location>
        <begin position="192"/>
        <end position="277"/>
    </location>
</feature>
<dbReference type="RefSeq" id="XP_028887091.1">
    <property type="nucleotide sequence ID" value="XM_029021669.1"/>
</dbReference>
<feature type="coiled-coil region" evidence="1">
    <location>
        <begin position="31"/>
        <end position="186"/>
    </location>
</feature>
<feature type="compositionally biased region" description="Basic and acidic residues" evidence="2">
    <location>
        <begin position="241"/>
        <end position="260"/>
    </location>
</feature>
<feature type="region of interest" description="Disordered" evidence="2">
    <location>
        <begin position="292"/>
        <end position="335"/>
    </location>
</feature>
<comment type="caution">
    <text evidence="3">The sequence shown here is derived from an EMBL/GenBank/DDBJ whole genome shotgun (WGS) entry which is preliminary data.</text>
</comment>
<reference evidence="3 4" key="1">
    <citation type="submission" date="2017-03" db="EMBL/GenBank/DDBJ databases">
        <title>An alternative strategy for trypanosome survival in the mammalian bloodstream revealed through genome and transcriptome analysis of the ubiquitous bovine parasite Trypanosoma (Megatrypanum) theileri.</title>
        <authorList>
            <person name="Kelly S."/>
            <person name="Ivens A."/>
            <person name="Mott A."/>
            <person name="O'Neill E."/>
            <person name="Emms D."/>
            <person name="Macleod O."/>
            <person name="Voorheis P."/>
            <person name="Matthews J."/>
            <person name="Matthews K."/>
            <person name="Carrington M."/>
        </authorList>
    </citation>
    <scope>NUCLEOTIDE SEQUENCE [LARGE SCALE GENOMIC DNA]</scope>
    <source>
        <strain evidence="3">Edinburgh</strain>
    </source>
</reference>
<feature type="compositionally biased region" description="Low complexity" evidence="2">
    <location>
        <begin position="419"/>
        <end position="433"/>
    </location>
</feature>
<name>A0A1X0P856_9TRYP</name>
<dbReference type="InterPro" id="IPR051756">
    <property type="entry name" value="Centrosomal_MT-associated"/>
</dbReference>
<evidence type="ECO:0000256" key="2">
    <source>
        <dbReference type="SAM" id="MobiDB-lite"/>
    </source>
</evidence>
<dbReference type="VEuPathDB" id="TriTrypDB:TM35_000023510"/>
<gene>
    <name evidence="3" type="ORF">TM35_000023510</name>
</gene>
<dbReference type="AlphaFoldDB" id="A0A1X0P856"/>
<dbReference type="Proteomes" id="UP000192257">
    <property type="component" value="Unassembled WGS sequence"/>
</dbReference>
<feature type="compositionally biased region" description="Polar residues" evidence="2">
    <location>
        <begin position="1"/>
        <end position="21"/>
    </location>
</feature>
<dbReference type="PANTHER" id="PTHR19336">
    <property type="entry name" value="UNCHARACTERIZED DUF1167"/>
    <property type="match status" value="1"/>
</dbReference>
<evidence type="ECO:0000313" key="3">
    <source>
        <dbReference type="EMBL" id="ORC93025.1"/>
    </source>
</evidence>
<keyword evidence="4" id="KW-1185">Reference proteome</keyword>
<dbReference type="PANTHER" id="PTHR19336:SF9">
    <property type="entry name" value="SPINDLE POLE BODY PROTEIN PPC89"/>
    <property type="match status" value="1"/>
</dbReference>
<feature type="compositionally biased region" description="Polar residues" evidence="2">
    <location>
        <begin position="261"/>
        <end position="271"/>
    </location>
</feature>
<organism evidence="3 4">
    <name type="scientific">Trypanosoma theileri</name>
    <dbReference type="NCBI Taxonomy" id="67003"/>
    <lineage>
        <taxon>Eukaryota</taxon>
        <taxon>Discoba</taxon>
        <taxon>Euglenozoa</taxon>
        <taxon>Kinetoplastea</taxon>
        <taxon>Metakinetoplastina</taxon>
        <taxon>Trypanosomatida</taxon>
        <taxon>Trypanosomatidae</taxon>
        <taxon>Trypanosoma</taxon>
    </lineage>
</organism>
<dbReference type="OrthoDB" id="265288at2759"/>
<sequence length="459" mass="52039">MSSHVTSVNHSMESTSSSLQRSGLGMSVGDTKSIVLALQALQEKIRRLEQDRNHHQDQYEKALRAHEVYKQDVEHQLEQERANHRQREKELQEMVQRAIAEKTRLQTTLEESRKDLGTFRTELEEMLAKECETAQKRENALATEVEKLRQELQEEQKRRRTLLTSIEELRVEKEAALDRNLQLEQAIGEITHTREANGENRSHLRNGDVSRLTSERHKRNSSMSGRRRCVVRQGSNGVKYTFDHVDNSHRSGNTRQRESRPSSALRSNSARHTYRDPTYSSIQRDIRQGGVGHNQEGNATITTSTVPVPTPHGGEQGRPHSRSAMGVTPRTQPTVALEGGRRNDAIAEVRQELQDELNGLHQQYKETVERAAREDISPEVVTATLSRLANVMDRKAEQIRLIAEAQHDMTAAGVAVEVPTSRPTSAPRRASPPVGADKTTQRNLIVNELRSIFSQQQRL</sequence>
<keyword evidence="1" id="KW-0175">Coiled coil</keyword>
<protein>
    <submittedName>
        <fullName evidence="3">Uncharacterized protein</fullName>
    </submittedName>
</protein>
<feature type="compositionally biased region" description="Basic and acidic residues" evidence="2">
    <location>
        <begin position="192"/>
        <end position="208"/>
    </location>
</feature>
<proteinExistence type="predicted"/>